<sequence>MYKLQKIDELKDIDSSVALLGTVKLVDYKGKKLKVYDETGEIIVSKVEGHHEKEDVLMIFGVLKLTPRGYVIYSNNTSKISNEIGKNSQIIEEYISKIKNC</sequence>
<comment type="caution">
    <text evidence="1">The sequence shown here is derived from an EMBL/GenBank/DDBJ whole genome shotgun (WGS) entry which is preliminary data.</text>
</comment>
<evidence type="ECO:0000313" key="1">
    <source>
        <dbReference type="EMBL" id="MBP2201780.1"/>
    </source>
</evidence>
<gene>
    <name evidence="1" type="ORF">J3E07_001205</name>
</gene>
<dbReference type="AlphaFoldDB" id="A0A8J7S598"/>
<accession>A0A8J7S598</accession>
<reference evidence="1" key="1">
    <citation type="submission" date="2021-03" db="EMBL/GenBank/DDBJ databases">
        <title>Genomic Encyclopedia of Type Strains, Phase IV (KMG-V): Genome sequencing to study the core and pangenomes of soil and plant-associated prokaryotes.</title>
        <authorList>
            <person name="Whitman W."/>
        </authorList>
    </citation>
    <scope>NUCLEOTIDE SEQUENCE</scope>
    <source>
        <strain evidence="1">C4</strain>
    </source>
</reference>
<organism evidence="1 2">
    <name type="scientific">Methanococcus voltae</name>
    <dbReference type="NCBI Taxonomy" id="2188"/>
    <lineage>
        <taxon>Archaea</taxon>
        <taxon>Methanobacteriati</taxon>
        <taxon>Methanobacteriota</taxon>
        <taxon>Methanomada group</taxon>
        <taxon>Methanococci</taxon>
        <taxon>Methanococcales</taxon>
        <taxon>Methanococcaceae</taxon>
        <taxon>Methanococcus</taxon>
    </lineage>
</organism>
<dbReference type="RefSeq" id="WP_209591284.1">
    <property type="nucleotide sequence ID" value="NZ_JAGGMU010000003.1"/>
</dbReference>
<protein>
    <submittedName>
        <fullName evidence="1">Uncharacterized protein</fullName>
    </submittedName>
</protein>
<evidence type="ECO:0000313" key="2">
    <source>
        <dbReference type="Proteomes" id="UP000740329"/>
    </source>
</evidence>
<dbReference type="Proteomes" id="UP000740329">
    <property type="component" value="Unassembled WGS sequence"/>
</dbReference>
<proteinExistence type="predicted"/>
<name>A0A8J7S598_METVO</name>
<dbReference type="OrthoDB" id="61363at2157"/>
<dbReference type="EMBL" id="JAGGMV010000003">
    <property type="protein sequence ID" value="MBP2201780.1"/>
    <property type="molecule type" value="Genomic_DNA"/>
</dbReference>